<gene>
    <name evidence="2" type="ORF">HNR00_003512</name>
</gene>
<evidence type="ECO:0000256" key="1">
    <source>
        <dbReference type="ARBA" id="ARBA00006484"/>
    </source>
</evidence>
<dbReference type="InterPro" id="IPR050259">
    <property type="entry name" value="SDR"/>
</dbReference>
<reference evidence="2 3" key="1">
    <citation type="submission" date="2020-08" db="EMBL/GenBank/DDBJ databases">
        <title>Genomic Encyclopedia of Type Strains, Phase IV (KMG-IV): sequencing the most valuable type-strain genomes for metagenomic binning, comparative biology and taxonomic classification.</title>
        <authorList>
            <person name="Goeker M."/>
        </authorList>
    </citation>
    <scope>NUCLEOTIDE SEQUENCE [LARGE SCALE GENOMIC DNA]</scope>
    <source>
        <strain evidence="2 3">DSM 2163</strain>
    </source>
</reference>
<evidence type="ECO:0000313" key="2">
    <source>
        <dbReference type="EMBL" id="MBB5758785.1"/>
    </source>
</evidence>
<name>A0A840ZP26_9HYPH</name>
<dbReference type="RefSeq" id="WP_183571527.1">
    <property type="nucleotide sequence ID" value="NZ_JACHOP010000017.1"/>
</dbReference>
<dbReference type="AlphaFoldDB" id="A0A840ZP26"/>
<dbReference type="Proteomes" id="UP000583454">
    <property type="component" value="Unassembled WGS sequence"/>
</dbReference>
<sequence length="263" mass="27214">MDIDLKGRSALVTGSTGGIGYAIAKTLGQLGATVAVNGRTGERVNAAIERLRGEGPGADFIAGIGDVGTEEGAAELLAALPTVDILVNNAGIFEPKPFFEIPDQEWRRFFEVNVMSGIRLARAYGPGMVERGWGRIVFISSESGINIPVEMVHYGVTKTAQLAVSRGLAETVGGSGVTVNSVLPGPTLTEGVADFLESMGGAGGDLEEKGRAFIAENRPTSLLKRLAQPEEVANMVAYLCTPAASATTGAALRVDGGVLRGIA</sequence>
<dbReference type="Gene3D" id="3.40.50.720">
    <property type="entry name" value="NAD(P)-binding Rossmann-like Domain"/>
    <property type="match status" value="1"/>
</dbReference>
<proteinExistence type="inferred from homology"/>
<dbReference type="CDD" id="cd05233">
    <property type="entry name" value="SDR_c"/>
    <property type="match status" value="1"/>
</dbReference>
<comment type="caution">
    <text evidence="2">The sequence shown here is derived from an EMBL/GenBank/DDBJ whole genome shotgun (WGS) entry which is preliminary data.</text>
</comment>
<dbReference type="InterPro" id="IPR002347">
    <property type="entry name" value="SDR_fam"/>
</dbReference>
<dbReference type="SUPFAM" id="SSF51735">
    <property type="entry name" value="NAD(P)-binding Rossmann-fold domains"/>
    <property type="match status" value="1"/>
</dbReference>
<evidence type="ECO:0000313" key="3">
    <source>
        <dbReference type="Proteomes" id="UP000583454"/>
    </source>
</evidence>
<dbReference type="PANTHER" id="PTHR42879">
    <property type="entry name" value="3-OXOACYL-(ACYL-CARRIER-PROTEIN) REDUCTASE"/>
    <property type="match status" value="1"/>
</dbReference>
<dbReference type="FunFam" id="3.40.50.720:FF:000084">
    <property type="entry name" value="Short-chain dehydrogenase reductase"/>
    <property type="match status" value="1"/>
</dbReference>
<dbReference type="InterPro" id="IPR036291">
    <property type="entry name" value="NAD(P)-bd_dom_sf"/>
</dbReference>
<dbReference type="EMBL" id="JACHOP010000017">
    <property type="protein sequence ID" value="MBB5758785.1"/>
    <property type="molecule type" value="Genomic_DNA"/>
</dbReference>
<comment type="similarity">
    <text evidence="1">Belongs to the short-chain dehydrogenases/reductases (SDR) family.</text>
</comment>
<accession>A0A840ZP26</accession>
<protein>
    <submittedName>
        <fullName evidence="2">NAD(P)-dependent dehydrogenase (Short-subunit alcohol dehydrogenase family)</fullName>
    </submittedName>
</protein>
<dbReference type="PRINTS" id="PR00081">
    <property type="entry name" value="GDHRDH"/>
</dbReference>
<dbReference type="PRINTS" id="PR00080">
    <property type="entry name" value="SDRFAMILY"/>
</dbReference>
<keyword evidence="3" id="KW-1185">Reference proteome</keyword>
<organism evidence="2 3">
    <name type="scientific">Methylorubrum rhodinum</name>
    <dbReference type="NCBI Taxonomy" id="29428"/>
    <lineage>
        <taxon>Bacteria</taxon>
        <taxon>Pseudomonadati</taxon>
        <taxon>Pseudomonadota</taxon>
        <taxon>Alphaproteobacteria</taxon>
        <taxon>Hyphomicrobiales</taxon>
        <taxon>Methylobacteriaceae</taxon>
        <taxon>Methylorubrum</taxon>
    </lineage>
</organism>
<dbReference type="Pfam" id="PF13561">
    <property type="entry name" value="adh_short_C2"/>
    <property type="match status" value="1"/>
</dbReference>